<feature type="compositionally biased region" description="Acidic residues" evidence="1">
    <location>
        <begin position="340"/>
        <end position="356"/>
    </location>
</feature>
<feature type="compositionally biased region" description="Low complexity" evidence="1">
    <location>
        <begin position="357"/>
        <end position="380"/>
    </location>
</feature>
<dbReference type="Proteomes" id="UP001652600">
    <property type="component" value="Chromosome 9"/>
</dbReference>
<evidence type="ECO:0000313" key="3">
    <source>
        <dbReference type="RefSeq" id="XP_050945744.1"/>
    </source>
</evidence>
<evidence type="ECO:0000313" key="2">
    <source>
        <dbReference type="Proteomes" id="UP001652600"/>
    </source>
</evidence>
<name>A0ABM3L6U1_CUCME</name>
<feature type="region of interest" description="Disordered" evidence="1">
    <location>
        <begin position="264"/>
        <end position="292"/>
    </location>
</feature>
<dbReference type="GeneID" id="103482539"/>
<sequence length="542" mass="62301">MFFVLLSCSVSDNMEVDDLYLDLLALRELYILLLKICLRDTNSELLDERAQILMKRLLDDATSGVLEVVSKNLAANSNILYNFLHKDDKQTKPVDKKVVEWLKHNQTARKMENSKFEQNPIRDRASASNTAFNDLPHGIVSALRRIELHILSLQHCTSQSKKTRGNCQCVLQRNETLNQQKVHSKTDHSTLRTGFTKPVNPIVTHRSSEFVHGLRIPRSQGNDEAIMKPPIIEAHIMPKQHKVVNPMTKSGCTSVGSKATFRPAIKLDETSKQVKKKNQSPYGHMVMGPTLLDHHPSRELRRERTHNNIHLPPQKESESSNSEFESAFSSSSSWTTQETTESDTTESETVDNDDDSSSPSRSTQTHQDDSSTTDSKSSSTYSMKTFNIKHGEKESKQAVGPFKQLKNKLGVIFHHHHHHHHHHHNNHNFMWKQLGKIFNHKENRGSVVSKEDKYEKVKNRAVRSVCDKNQVRKFEALAEGLRSHVRSKAMKRKEFKGMKYGKKKKKKNGVKKLNWWRMFRNRRGVKLPNKGPMKIGYVNRYT</sequence>
<feature type="compositionally biased region" description="Low complexity" evidence="1">
    <location>
        <begin position="319"/>
        <end position="339"/>
    </location>
</feature>
<protein>
    <submittedName>
        <fullName evidence="3">Protein KOKOPELLI-like isoform X1</fullName>
    </submittedName>
</protein>
<feature type="region of interest" description="Disordered" evidence="1">
    <location>
        <begin position="180"/>
        <end position="199"/>
    </location>
</feature>
<keyword evidence="2" id="KW-1185">Reference proteome</keyword>
<organism evidence="2 3">
    <name type="scientific">Cucumis melo</name>
    <name type="common">Muskmelon</name>
    <dbReference type="NCBI Taxonomy" id="3656"/>
    <lineage>
        <taxon>Eukaryota</taxon>
        <taxon>Viridiplantae</taxon>
        <taxon>Streptophyta</taxon>
        <taxon>Embryophyta</taxon>
        <taxon>Tracheophyta</taxon>
        <taxon>Spermatophyta</taxon>
        <taxon>Magnoliopsida</taxon>
        <taxon>eudicotyledons</taxon>
        <taxon>Gunneridae</taxon>
        <taxon>Pentapetalae</taxon>
        <taxon>rosids</taxon>
        <taxon>fabids</taxon>
        <taxon>Cucurbitales</taxon>
        <taxon>Cucurbitaceae</taxon>
        <taxon>Benincaseae</taxon>
        <taxon>Cucumis</taxon>
    </lineage>
</organism>
<feature type="region of interest" description="Disordered" evidence="1">
    <location>
        <begin position="309"/>
        <end position="380"/>
    </location>
</feature>
<proteinExistence type="predicted"/>
<accession>A0ABM3L6U1</accession>
<gene>
    <name evidence="3" type="primary">LOC103482539</name>
</gene>
<reference evidence="3" key="1">
    <citation type="submission" date="2025-08" db="UniProtKB">
        <authorList>
            <consortium name="RefSeq"/>
        </authorList>
    </citation>
    <scope>IDENTIFICATION</scope>
    <source>
        <tissue evidence="3">Stem</tissue>
    </source>
</reference>
<evidence type="ECO:0000256" key="1">
    <source>
        <dbReference type="SAM" id="MobiDB-lite"/>
    </source>
</evidence>
<dbReference type="RefSeq" id="XP_050945744.1">
    <property type="nucleotide sequence ID" value="XM_051089787.1"/>
</dbReference>